<feature type="non-terminal residue" evidence="6">
    <location>
        <position position="319"/>
    </location>
</feature>
<evidence type="ECO:0000256" key="1">
    <source>
        <dbReference type="ARBA" id="ARBA00004123"/>
    </source>
</evidence>
<accession>A0ABN7VMV7</accession>
<proteinExistence type="predicted"/>
<evidence type="ECO:0000256" key="3">
    <source>
        <dbReference type="ARBA" id="ARBA00022771"/>
    </source>
</evidence>
<dbReference type="InterPro" id="IPR052035">
    <property type="entry name" value="ZnF_BED_domain_contain"/>
</dbReference>
<dbReference type="InterPro" id="IPR012337">
    <property type="entry name" value="RNaseH-like_sf"/>
</dbReference>
<evidence type="ECO:0000256" key="2">
    <source>
        <dbReference type="ARBA" id="ARBA00022723"/>
    </source>
</evidence>
<keyword evidence="3" id="KW-0863">Zinc-finger</keyword>
<organism evidence="6 7">
    <name type="scientific">Gigaspora margarita</name>
    <dbReference type="NCBI Taxonomy" id="4874"/>
    <lineage>
        <taxon>Eukaryota</taxon>
        <taxon>Fungi</taxon>
        <taxon>Fungi incertae sedis</taxon>
        <taxon>Mucoromycota</taxon>
        <taxon>Glomeromycotina</taxon>
        <taxon>Glomeromycetes</taxon>
        <taxon>Diversisporales</taxon>
        <taxon>Gigasporaceae</taxon>
        <taxon>Gigaspora</taxon>
    </lineage>
</organism>
<dbReference type="PANTHER" id="PTHR46481">
    <property type="entry name" value="ZINC FINGER BED DOMAIN-CONTAINING PROTEIN 4"/>
    <property type="match status" value="1"/>
</dbReference>
<evidence type="ECO:0000256" key="4">
    <source>
        <dbReference type="ARBA" id="ARBA00022833"/>
    </source>
</evidence>
<evidence type="ECO:0000313" key="6">
    <source>
        <dbReference type="EMBL" id="CAG8786685.1"/>
    </source>
</evidence>
<reference evidence="6 7" key="1">
    <citation type="submission" date="2021-06" db="EMBL/GenBank/DDBJ databases">
        <authorList>
            <person name="Kallberg Y."/>
            <person name="Tangrot J."/>
            <person name="Rosling A."/>
        </authorList>
    </citation>
    <scope>NUCLEOTIDE SEQUENCE [LARGE SCALE GENOMIC DNA]</scope>
    <source>
        <strain evidence="6 7">120-4 pot B 10/14</strain>
    </source>
</reference>
<protein>
    <submittedName>
        <fullName evidence="6">7952_t:CDS:1</fullName>
    </submittedName>
</protein>
<dbReference type="PANTHER" id="PTHR46481:SF10">
    <property type="entry name" value="ZINC FINGER BED DOMAIN-CONTAINING PROTEIN 39"/>
    <property type="match status" value="1"/>
</dbReference>
<dbReference type="EMBL" id="CAJVQB010018140">
    <property type="protein sequence ID" value="CAG8786685.1"/>
    <property type="molecule type" value="Genomic_DNA"/>
</dbReference>
<comment type="caution">
    <text evidence="6">The sequence shown here is derived from an EMBL/GenBank/DDBJ whole genome shotgun (WGS) entry which is preliminary data.</text>
</comment>
<dbReference type="SUPFAM" id="SSF53098">
    <property type="entry name" value="Ribonuclease H-like"/>
    <property type="match status" value="1"/>
</dbReference>
<sequence length="319" mass="36856">MARCDVKNCTKKEYSCGKDGTTRPLWRHLESAHQPFIDTSTILSTEVDKHEALQNVEDPELIEILQYLNPTVQLVKADTIKTTIITLYSLGKQKLRLSTAYYIDENWALKEIIIDFGLLSRKHDGVNIANGFFQILEDYNIVSKFLAITLDNTTNNNVFVRELAIKLKKEMNVSWDPEYLRFQCFNHILNLVAQATLSYNIKNLIQSFAQYLNVLNFLKAFPLNTLTSSHDDFHSYAITHNQWTALEKIGKFLESFKDLMIKMSSSSNSTAFWIILFFNILFNHVEDVASNVNANNKSDFEKDEENTDKLDRYILEKLA</sequence>
<keyword evidence="5" id="KW-0539">Nucleus</keyword>
<evidence type="ECO:0000313" key="7">
    <source>
        <dbReference type="Proteomes" id="UP000789901"/>
    </source>
</evidence>
<dbReference type="Proteomes" id="UP000789901">
    <property type="component" value="Unassembled WGS sequence"/>
</dbReference>
<comment type="subcellular location">
    <subcellularLocation>
        <location evidence="1">Nucleus</location>
    </subcellularLocation>
</comment>
<keyword evidence="2" id="KW-0479">Metal-binding</keyword>
<evidence type="ECO:0000256" key="5">
    <source>
        <dbReference type="ARBA" id="ARBA00023242"/>
    </source>
</evidence>
<keyword evidence="7" id="KW-1185">Reference proteome</keyword>
<gene>
    <name evidence="6" type="ORF">GMARGA_LOCUS20556</name>
</gene>
<keyword evidence="4" id="KW-0862">Zinc</keyword>
<name>A0ABN7VMV7_GIGMA</name>